<keyword evidence="4" id="KW-1185">Reference proteome</keyword>
<dbReference type="Gene3D" id="1.50.10.10">
    <property type="match status" value="1"/>
</dbReference>
<evidence type="ECO:0000313" key="4">
    <source>
        <dbReference type="Proteomes" id="UP001558652"/>
    </source>
</evidence>
<feature type="binding site" evidence="2">
    <location>
        <position position="185"/>
    </location>
    <ligand>
        <name>Zn(2+)</name>
        <dbReference type="ChEBI" id="CHEBI:29105"/>
    </ligand>
</feature>
<keyword evidence="2" id="KW-0479">Metal-binding</keyword>
<comment type="caution">
    <text evidence="3">The sequence shown here is derived from an EMBL/GenBank/DDBJ whole genome shotgun (WGS) entry which is preliminary data.</text>
</comment>
<dbReference type="Proteomes" id="UP001558652">
    <property type="component" value="Unassembled WGS sequence"/>
</dbReference>
<dbReference type="CDD" id="cd04794">
    <property type="entry name" value="euk_LANCL"/>
    <property type="match status" value="1"/>
</dbReference>
<dbReference type="SUPFAM" id="SSF158745">
    <property type="entry name" value="LanC-like"/>
    <property type="match status" value="1"/>
</dbReference>
<feature type="binding site" evidence="2">
    <location>
        <position position="186"/>
    </location>
    <ligand>
        <name>Zn(2+)</name>
        <dbReference type="ChEBI" id="CHEBI:29105"/>
    </ligand>
</feature>
<comment type="similarity">
    <text evidence="1">Belongs to the LanC-like protein family.</text>
</comment>
<organism evidence="3 4">
    <name type="scientific">Ranatra chinensis</name>
    <dbReference type="NCBI Taxonomy" id="642074"/>
    <lineage>
        <taxon>Eukaryota</taxon>
        <taxon>Metazoa</taxon>
        <taxon>Ecdysozoa</taxon>
        <taxon>Arthropoda</taxon>
        <taxon>Hexapoda</taxon>
        <taxon>Insecta</taxon>
        <taxon>Pterygota</taxon>
        <taxon>Neoptera</taxon>
        <taxon>Paraneoptera</taxon>
        <taxon>Hemiptera</taxon>
        <taxon>Heteroptera</taxon>
        <taxon>Panheteroptera</taxon>
        <taxon>Nepomorpha</taxon>
        <taxon>Nepidae</taxon>
        <taxon>Ranatrinae</taxon>
        <taxon>Ranatra</taxon>
    </lineage>
</organism>
<dbReference type="Pfam" id="PF05147">
    <property type="entry name" value="LANC_like"/>
    <property type="match status" value="1"/>
</dbReference>
<dbReference type="PRINTS" id="PR01951">
    <property type="entry name" value="LANCEUKARYTE"/>
</dbReference>
<evidence type="ECO:0008006" key="5">
    <source>
        <dbReference type="Google" id="ProtNLM"/>
    </source>
</evidence>
<dbReference type="InterPro" id="IPR020464">
    <property type="entry name" value="LanC-like_prot_euk"/>
</dbReference>
<reference evidence="3 4" key="1">
    <citation type="submission" date="2024-07" db="EMBL/GenBank/DDBJ databases">
        <title>Chromosome-level genome assembly of the water stick insect Ranatra chinensis (Heteroptera: Nepidae).</title>
        <authorList>
            <person name="Liu X."/>
        </authorList>
    </citation>
    <scope>NUCLEOTIDE SEQUENCE [LARGE SCALE GENOMIC DNA]</scope>
    <source>
        <strain evidence="3">Cailab_2021Rc</strain>
        <tissue evidence="3">Muscle</tissue>
    </source>
</reference>
<dbReference type="PANTHER" id="PTHR12736">
    <property type="entry name" value="LANC-LIKE PROTEIN"/>
    <property type="match status" value="1"/>
</dbReference>
<dbReference type="InterPro" id="IPR007822">
    <property type="entry name" value="LANC-like"/>
</dbReference>
<protein>
    <recommendedName>
        <fullName evidence="5">LanC-like protein 2</fullName>
    </recommendedName>
</protein>
<dbReference type="EMBL" id="JBFDAA010000004">
    <property type="protein sequence ID" value="KAL1137779.1"/>
    <property type="molecule type" value="Genomic_DNA"/>
</dbReference>
<evidence type="ECO:0000256" key="1">
    <source>
        <dbReference type="ARBA" id="ARBA00007179"/>
    </source>
</evidence>
<evidence type="ECO:0000256" key="2">
    <source>
        <dbReference type="PIRSR" id="PIRSR607822-1"/>
    </source>
</evidence>
<sequence>MLDFVVGDKSLPDELLYGRVGYLYALLFVNKYTKEGAVSGNVIRKVVEAILRSGIQLSKKRKELNVPLVYEWHDKNYLGAAHGVAGILYLLLRARCAVTVSELHSLIKPTIDWLINFRYSSGNFFSSVGSESDRLVQWCHGAPGFVHLLTLASQVFKDQSYMNIALECGDAVWNRGLLTKGYSICHGVSGNAYTFLHLYQITGSDIHLYRAACFADWCTKYPKHQGLQPDRPFSLFEGNYVYYILQPLER</sequence>
<dbReference type="PANTHER" id="PTHR12736:SF21">
    <property type="entry name" value="LANC-LIKE PROTEIN 2"/>
    <property type="match status" value="1"/>
</dbReference>
<name>A0ABD0YRB6_9HEMI</name>
<evidence type="ECO:0000313" key="3">
    <source>
        <dbReference type="EMBL" id="KAL1137779.1"/>
    </source>
</evidence>
<dbReference type="PRINTS" id="PR01950">
    <property type="entry name" value="LANCSUPER"/>
</dbReference>
<gene>
    <name evidence="3" type="ORF">AAG570_009475</name>
</gene>
<dbReference type="AlphaFoldDB" id="A0ABD0YRB6"/>
<accession>A0ABD0YRB6</accession>
<dbReference type="SMART" id="SM01260">
    <property type="entry name" value="LANC_like"/>
    <property type="match status" value="1"/>
</dbReference>
<dbReference type="InterPro" id="IPR012341">
    <property type="entry name" value="6hp_glycosidase-like_sf"/>
</dbReference>
<keyword evidence="2" id="KW-0862">Zinc</keyword>
<feature type="binding site" evidence="2">
    <location>
        <position position="139"/>
    </location>
    <ligand>
        <name>Zn(2+)</name>
        <dbReference type="ChEBI" id="CHEBI:29105"/>
    </ligand>
</feature>
<proteinExistence type="inferred from homology"/>